<name>A0A1W5CVV5_9LECA</name>
<accession>A0A1W5CVV5</accession>
<dbReference type="InterPro" id="IPR024761">
    <property type="entry name" value="TFIIIC_delta_N"/>
</dbReference>
<feature type="transmembrane region" description="Helical" evidence="2">
    <location>
        <begin position="1810"/>
        <end position="1828"/>
    </location>
</feature>
<reference evidence="5" key="1">
    <citation type="submission" date="2017-03" db="EMBL/GenBank/DDBJ databases">
        <authorList>
            <person name="Sharma R."/>
            <person name="Thines M."/>
        </authorList>
    </citation>
    <scope>NUCLEOTIDE SEQUENCE [LARGE SCALE GENOMIC DNA]</scope>
</reference>
<feature type="region of interest" description="Disordered" evidence="1">
    <location>
        <begin position="1164"/>
        <end position="1188"/>
    </location>
</feature>
<evidence type="ECO:0000313" key="4">
    <source>
        <dbReference type="EMBL" id="SLM34956.1"/>
    </source>
</evidence>
<evidence type="ECO:0000313" key="5">
    <source>
        <dbReference type="Proteomes" id="UP000192927"/>
    </source>
</evidence>
<feature type="compositionally biased region" description="Polar residues" evidence="1">
    <location>
        <begin position="841"/>
        <end position="850"/>
    </location>
</feature>
<dbReference type="Pfam" id="PF12657">
    <property type="entry name" value="TFIIIC_delta"/>
    <property type="match status" value="1"/>
</dbReference>
<sequence>MAVAAGEHVYLLIAERRHTAQSTSVQDADPWAAVRFRVNSFTTAEWPMQEPDSFEDFSIGEELSLSTVTALRWSAPGLGKHRRSVLAVLTSNLVLSIWESKSDPRVQESWERALVINHSLRAYFSSHDDHTTTSDVRKGSLRQRTRIRAFVWAEPLRWEGTRGHPSYHSKWGIFLLAVTNENGEIIILRIVSPYSTELGKSGKWGSAVWWHGKAVPSADAESPPARPVQPSLLNAIMSGKRFIRELAWGSWIGANDRMAILTYRWGAQIYSLKVSFFCRPPRITVTLDFEGDFTMIPTRELVHNTIITPNECHVLTGCYKHVDDSELSTNITAIAARDTVKVYIVHIDKEMHVPNHYFHEHQLKTKADRWKAVDDKKEVTMTYPWDQITGLALCKELQREDFYFYITTHLSHLEVIKYMPYGEPTWSACVDTSLQSRMSDCRLRFDHGHDLGDLSVMKTWGLASAGGYIAACVSVHPGDMVEYTIQSEERSTIVFGEVDTRERRFPWEKGAEHDITEAEAQARILDTIFQGENGQDGKERSILDNKIIYAAACATMHLGDAVRLERLERAMKALQEFESATGFAFGPEIACIESLLMMDSDSDKQASEIRNMTQKITMDHLWRSIAIISARQPCLGIMAHSEHRDDELLSVSTTPTGSPTLIDGPGSPTRSIHAEISSVSQVQHSDQGLRNIDLFDSADDSERRESVISNYPEGSTIAIKSPQESIFGSTTTNTVVDSPLRGSSIGALAPRSPRRPSVDSENTVATRRSETQSPAVDGGKVGKFATYPDGSTKGIGSPKSPADTVTSTNTTHTSDTLATASTGTRAERSLHVPFLPKFLRTTDNPHSATENPVVADPKDPHKSKRSQPGYWRQVVEELQRERKEASRQQELKEALAEGPPEKSQSFFDANSSDDEVNGEEAAVISAARMASVTRPQLVEHRSSRLIGKDGLADGEDNPGPSRGKAARLLGTNIQTLRALEHTRDDPANKVDVYGCRGLTSAPLPVLEENEPVGLAIQNLPRLNFQDGLRSHPVQRSQTVPARAKRKVSFPLAPLEEIRPEHRALRQSVVSTPYPVGGEGGHGMDVVVFLQLSGMRGTSRRIGSVVVPGRRKEKGGDEGGDHSKRTKLGFDDQRLFQLLGAEYYRRTGLFRILTSARSLRAVHLRPDSSPAGMDGHCKPRPGDDDSSPASARITRLFRSPRTGKGTYHCVDFVANSSTHDTVTVELVEDWSGARVALAVGAALVASLAAVLLWVFLGTGGRAQEVTSADNCGNLQKQRTVIISLIAGDAIKLLRVEVLGNQLENARFMESSKTNRKYFDYPPINTHSPTGRTIQEPSFLWISMSILERVQAASASASSDVTALELGPIIHEFNLVKFEPPEEYQALGDFLSKERRSNAEEGSAHITARTLGALFEGINPATPNLLKAYGKRMCHAARRAHATFTASRESGDFGSLHWTDATSLWAAATSGPSALQVLLLNCMIARTINSQGAISIWKKLIKTRQKEIYEQDELLKYCTIAVMKQWTPSRSELAERVADVIQRRQQQQFISALSYAEANRLLKLSRNQYDRVVNGWKVNTTVLENLLAGTLQNHHNENLLFLDAFHIYPNILIGPGTPKFRKVKFNDELVPSREVLMVSPPSVATRRTYILAGSAATWASGLYTTQILTRRRNQTTCVYPSLQEQSSVEAEGLPTTTGTVSTHFSGLSGEIEEQLPNSTLVVDCFPPSTTPSGRLNLVHDSGDAFNQAFNIVLNTWPHSRSKSRIYLAYKKVSVRQTCVRYITLVGAITILLTSLTTALVMIYTAGHSISDAFTAAAWVFPAGAVCLYVIKSCLGEEVEERISPFS</sequence>
<proteinExistence type="predicted"/>
<keyword evidence="2" id="KW-0812">Transmembrane</keyword>
<feature type="compositionally biased region" description="Polar residues" evidence="1">
    <location>
        <begin position="759"/>
        <end position="774"/>
    </location>
</feature>
<feature type="domain" description="Transcription factor IIIC 90kDa subunit N-terminal" evidence="3">
    <location>
        <begin position="2"/>
        <end position="495"/>
    </location>
</feature>
<protein>
    <submittedName>
        <fullName evidence="4">Transcription factor IIIC, 90kDa subunit, N-terminal</fullName>
    </submittedName>
</protein>
<feature type="compositionally biased region" description="Low complexity" evidence="1">
    <location>
        <begin position="802"/>
        <end position="822"/>
    </location>
</feature>
<feature type="compositionally biased region" description="Polar residues" evidence="1">
    <location>
        <begin position="650"/>
        <end position="659"/>
    </location>
</feature>
<feature type="transmembrane region" description="Helical" evidence="2">
    <location>
        <begin position="1234"/>
        <end position="1255"/>
    </location>
</feature>
<keyword evidence="5" id="KW-1185">Reference proteome</keyword>
<feature type="transmembrane region" description="Helical" evidence="2">
    <location>
        <begin position="1779"/>
        <end position="1804"/>
    </location>
</feature>
<feature type="region of interest" description="Disordered" evidence="1">
    <location>
        <begin position="730"/>
        <end position="824"/>
    </location>
</feature>
<dbReference type="EMBL" id="FWEW01000466">
    <property type="protein sequence ID" value="SLM34956.1"/>
    <property type="molecule type" value="Genomic_DNA"/>
</dbReference>
<feature type="compositionally biased region" description="Basic and acidic residues" evidence="1">
    <location>
        <begin position="874"/>
        <end position="895"/>
    </location>
</feature>
<evidence type="ECO:0000259" key="3">
    <source>
        <dbReference type="Pfam" id="PF12657"/>
    </source>
</evidence>
<keyword evidence="2" id="KW-0472">Membrane</keyword>
<dbReference type="Proteomes" id="UP000192927">
    <property type="component" value="Unassembled WGS sequence"/>
</dbReference>
<feature type="region of interest" description="Disordered" evidence="1">
    <location>
        <begin position="839"/>
        <end position="913"/>
    </location>
</feature>
<feature type="region of interest" description="Disordered" evidence="1">
    <location>
        <begin position="648"/>
        <end position="668"/>
    </location>
</feature>
<organism evidence="4 5">
    <name type="scientific">Lasallia pustulata</name>
    <dbReference type="NCBI Taxonomy" id="136370"/>
    <lineage>
        <taxon>Eukaryota</taxon>
        <taxon>Fungi</taxon>
        <taxon>Dikarya</taxon>
        <taxon>Ascomycota</taxon>
        <taxon>Pezizomycotina</taxon>
        <taxon>Lecanoromycetes</taxon>
        <taxon>OSLEUM clade</taxon>
        <taxon>Umbilicariomycetidae</taxon>
        <taxon>Umbilicariales</taxon>
        <taxon>Umbilicariaceae</taxon>
        <taxon>Lasallia</taxon>
    </lineage>
</organism>
<evidence type="ECO:0000256" key="1">
    <source>
        <dbReference type="SAM" id="MobiDB-lite"/>
    </source>
</evidence>
<keyword evidence="2" id="KW-1133">Transmembrane helix</keyword>
<evidence type="ECO:0000256" key="2">
    <source>
        <dbReference type="SAM" id="Phobius"/>
    </source>
</evidence>